<protein>
    <submittedName>
        <fullName evidence="1">Uncharacterized protein</fullName>
    </submittedName>
</protein>
<name>A0ACB9N5H5_9MYRT</name>
<accession>A0ACB9N5H5</accession>
<organism evidence="1 2">
    <name type="scientific">Melastoma candidum</name>
    <dbReference type="NCBI Taxonomy" id="119954"/>
    <lineage>
        <taxon>Eukaryota</taxon>
        <taxon>Viridiplantae</taxon>
        <taxon>Streptophyta</taxon>
        <taxon>Embryophyta</taxon>
        <taxon>Tracheophyta</taxon>
        <taxon>Spermatophyta</taxon>
        <taxon>Magnoliopsida</taxon>
        <taxon>eudicotyledons</taxon>
        <taxon>Gunneridae</taxon>
        <taxon>Pentapetalae</taxon>
        <taxon>rosids</taxon>
        <taxon>malvids</taxon>
        <taxon>Myrtales</taxon>
        <taxon>Melastomataceae</taxon>
        <taxon>Melastomatoideae</taxon>
        <taxon>Melastomateae</taxon>
        <taxon>Melastoma</taxon>
    </lineage>
</organism>
<reference evidence="2" key="1">
    <citation type="journal article" date="2023" name="Front. Plant Sci.">
        <title>Chromosomal-level genome assembly of Melastoma candidum provides insights into trichome evolution.</title>
        <authorList>
            <person name="Zhong Y."/>
            <person name="Wu W."/>
            <person name="Sun C."/>
            <person name="Zou P."/>
            <person name="Liu Y."/>
            <person name="Dai S."/>
            <person name="Zhou R."/>
        </authorList>
    </citation>
    <scope>NUCLEOTIDE SEQUENCE [LARGE SCALE GENOMIC DNA]</scope>
</reference>
<dbReference type="EMBL" id="CM042887">
    <property type="protein sequence ID" value="KAI4330954.1"/>
    <property type="molecule type" value="Genomic_DNA"/>
</dbReference>
<evidence type="ECO:0000313" key="2">
    <source>
        <dbReference type="Proteomes" id="UP001057402"/>
    </source>
</evidence>
<evidence type="ECO:0000313" key="1">
    <source>
        <dbReference type="EMBL" id="KAI4330954.1"/>
    </source>
</evidence>
<dbReference type="Proteomes" id="UP001057402">
    <property type="component" value="Chromosome 8"/>
</dbReference>
<proteinExistence type="predicted"/>
<comment type="caution">
    <text evidence="1">The sequence shown here is derived from an EMBL/GenBank/DDBJ whole genome shotgun (WGS) entry which is preliminary data.</text>
</comment>
<keyword evidence="2" id="KW-1185">Reference proteome</keyword>
<sequence length="1187" mass="134607">MPRSSRNKSIKHASRDARDYSDSEDDLVAKERKGRKEEEEDEGSGGVRITKDSVLSEKRKLDVKESRRDGYDGGSGDAEDYGSSSSKRRKEGGSGDGVSDRWNGGGEYAEEKGDGSRKARESGDSKSSRRRDDGIEEMKKSGGRNEKHGKEPSRKEGKEKEKERDRAGERERERDRDRDRDGGKERERDRYKERDRERNKDRERERGHERKGKEGQGEKFNDDEDERLSSKREITTDSMADLHARISDPDDILEKRNRKRSENPADKYQDETSDAKRKNAAPVDDVMKDRRKDEKRRDEKYRDRYRDETERNRKDKYKDGNPVKDQSRGRSREKYTRDDKDHTNVRQKKMKPRHVEDQEDEFASSYDHSRDREQERDGDREHDGYRKCDQVSGRSRDRYTVRDKEKERDCDYDRERERDYEHDQEPDRGHYDERSCKDEDRRGRRISPDERDEYGDSKARGSKALNTDLEKVTLNSSRIEADGGNGSHSHSANVDISPSIRRRTSPTPSSYGDDGYRKTRTEDSKYKDMQMESRVKPNSAEAAERSSKYRSSEKHSRTDDGMELTGERSATSKQSPMGLNDGSPSPSLDRRHHRSGARRSLDVEDVGRRSGASADSRDISVSEGKSGRDIGVDKPMVEEYSQADSSFSNRQAQGNMNPLPPPFRPGESPTFTGMVEEDSRPNSNSRYKRTGDPSMGRGHMNSWRGMPNWPSPLPNGFMPFQSGLSHGNFQPIMPHFPSPPIFGFRPPIEINQPGMPFPLADPERFPGHMRPLGWPNMIDHSGPRLHGWDVNNGILRSESHIFGAEWDHNRHPINARQWESNVDMWKGHNGNSADLSGANNKDSTRLQFNPEDVFAGQGNWKSDNENGHEGSEQKCSETRPVLTPPRSELSTLSAKVPNDKKKVSTKVEAVDNTLGISQFYLSKLDISEELTHSEVYKQCVDLLDGKKSLTVNNGLSAHIVLTSDRVGRSRASGDSLSSYVLPTTDDSTFQKAWDLYKNQRLEMKDVAMLKIDPLDSILSTRTNDVNKEDAVPTRNEEKQAQDMDGKEWRQSSLASDPGEIVDGMKAAKDNTIVDSGMESVRSNNASPQNVLVSETELAEKWGDSETVPVSHADRSNDSPRATSPDYDATIAVRPEVNHIITATDDLGKGGNDSVVSSGHDPTEACEVVWDESELVNCGRIHLHSPES</sequence>
<gene>
    <name evidence="1" type="ORF">MLD38_029190</name>
</gene>